<reference evidence="1 2" key="1">
    <citation type="submission" date="2023-01" db="EMBL/GenBank/DDBJ databases">
        <title>Analysis of 21 Apiospora genomes using comparative genomics revels a genus with tremendous synthesis potential of carbohydrate active enzymes and secondary metabolites.</title>
        <authorList>
            <person name="Sorensen T."/>
        </authorList>
    </citation>
    <scope>NUCLEOTIDE SEQUENCE [LARGE SCALE GENOMIC DNA]</scope>
    <source>
        <strain evidence="1 2">CBS 33761</strain>
    </source>
</reference>
<dbReference type="Proteomes" id="UP001444661">
    <property type="component" value="Unassembled WGS sequence"/>
</dbReference>
<sequence>MEAVLCQSGLVRPVEYRVPWCFPTPLLPENKTIRYKYYILASQDEAVMTYGTTPVTLAAVSKYLRSLARHLWRLFIGTQSFLLEDIADGAETPLLRFLAAQPRWVLPYYRHIMAGAPLDSVQYRIAPLETIVPDSNFRHAGTLTGPLPRDIRFTVTMWLPYLTEPPNKELWQLGSDHIVQTAAQSLDNARWYI</sequence>
<accession>A0ABR1T061</accession>
<gene>
    <name evidence="1" type="ORF">PG993_008383</name>
</gene>
<organism evidence="1 2">
    <name type="scientific">Apiospora rasikravindrae</name>
    <dbReference type="NCBI Taxonomy" id="990691"/>
    <lineage>
        <taxon>Eukaryota</taxon>
        <taxon>Fungi</taxon>
        <taxon>Dikarya</taxon>
        <taxon>Ascomycota</taxon>
        <taxon>Pezizomycotina</taxon>
        <taxon>Sordariomycetes</taxon>
        <taxon>Xylariomycetidae</taxon>
        <taxon>Amphisphaeriales</taxon>
        <taxon>Apiosporaceae</taxon>
        <taxon>Apiospora</taxon>
    </lineage>
</organism>
<name>A0ABR1T061_9PEZI</name>
<protein>
    <submittedName>
        <fullName evidence="1">Uncharacterized protein</fullName>
    </submittedName>
</protein>
<comment type="caution">
    <text evidence="1">The sequence shown here is derived from an EMBL/GenBank/DDBJ whole genome shotgun (WGS) entry which is preliminary data.</text>
</comment>
<evidence type="ECO:0000313" key="2">
    <source>
        <dbReference type="Proteomes" id="UP001444661"/>
    </source>
</evidence>
<keyword evidence="2" id="KW-1185">Reference proteome</keyword>
<evidence type="ECO:0000313" key="1">
    <source>
        <dbReference type="EMBL" id="KAK8039972.1"/>
    </source>
</evidence>
<proteinExistence type="predicted"/>
<dbReference type="EMBL" id="JAQQWK010000006">
    <property type="protein sequence ID" value="KAK8039972.1"/>
    <property type="molecule type" value="Genomic_DNA"/>
</dbReference>